<dbReference type="Pfam" id="PF02537">
    <property type="entry name" value="CRCB"/>
    <property type="match status" value="1"/>
</dbReference>
<sequence length="145" mass="15752">MKKYYFIAAGGAVGALLRFELKNSPNLFQFTDPLINLALTILVINLIGCLILGTLNAVFSKTERISTDVKLGLTAGLVGAFTTYSTFCKESLNILDAGYLRFFCYYVAASITLGVGAVYLGHLLGHHILHPMGQNLVARFSLDTN</sequence>
<evidence type="ECO:0000256" key="7">
    <source>
        <dbReference type="ARBA" id="ARBA00035120"/>
    </source>
</evidence>
<feature type="binding site" evidence="10">
    <location>
        <position position="79"/>
    </location>
    <ligand>
        <name>Na(+)</name>
        <dbReference type="ChEBI" id="CHEBI:29101"/>
        <note>structural</note>
    </ligand>
</feature>
<comment type="catalytic activity">
    <reaction evidence="8">
        <text>fluoride(in) = fluoride(out)</text>
        <dbReference type="Rhea" id="RHEA:76159"/>
        <dbReference type="ChEBI" id="CHEBI:17051"/>
    </reaction>
    <physiologicalReaction direction="left-to-right" evidence="8">
        <dbReference type="Rhea" id="RHEA:76160"/>
    </physiologicalReaction>
</comment>
<keyword evidence="10" id="KW-0813">Transport</keyword>
<dbReference type="PANTHER" id="PTHR28259:SF1">
    <property type="entry name" value="FLUORIDE EXPORT PROTEIN 1-RELATED"/>
    <property type="match status" value="1"/>
</dbReference>
<keyword evidence="6 10" id="KW-0407">Ion channel</keyword>
<keyword evidence="10" id="KW-0479">Metal-binding</keyword>
<dbReference type="HAMAP" id="MF_00454">
    <property type="entry name" value="FluC"/>
    <property type="match status" value="1"/>
</dbReference>
<keyword evidence="10" id="KW-0915">Sodium</keyword>
<keyword evidence="4 10" id="KW-1133">Transmembrane helix</keyword>
<organism evidence="11 12">
    <name type="scientific">Acetobacterium wieringae</name>
    <dbReference type="NCBI Taxonomy" id="52694"/>
    <lineage>
        <taxon>Bacteria</taxon>
        <taxon>Bacillati</taxon>
        <taxon>Bacillota</taxon>
        <taxon>Clostridia</taxon>
        <taxon>Eubacteriales</taxon>
        <taxon>Eubacteriaceae</taxon>
        <taxon>Acetobacterium</taxon>
    </lineage>
</organism>
<keyword evidence="2 10" id="KW-1003">Cell membrane</keyword>
<comment type="similarity">
    <text evidence="7 10">Belongs to the fluoride channel Fluc/FEX (TC 1.A.43) family.</text>
</comment>
<evidence type="ECO:0000256" key="9">
    <source>
        <dbReference type="ARBA" id="ARBA00049940"/>
    </source>
</evidence>
<feature type="transmembrane region" description="Helical" evidence="10">
    <location>
        <begin position="34"/>
        <end position="59"/>
    </location>
</feature>
<keyword evidence="5 10" id="KW-0472">Membrane</keyword>
<dbReference type="InterPro" id="IPR003691">
    <property type="entry name" value="FluC"/>
</dbReference>
<keyword evidence="10" id="KW-0406">Ion transport</keyword>
<comment type="subcellular location">
    <subcellularLocation>
        <location evidence="1 10">Cell membrane</location>
        <topology evidence="1 10">Multi-pass membrane protein</topology>
    </subcellularLocation>
</comment>
<evidence type="ECO:0000313" key="12">
    <source>
        <dbReference type="Proteomes" id="UP001163550"/>
    </source>
</evidence>
<evidence type="ECO:0000256" key="8">
    <source>
        <dbReference type="ARBA" id="ARBA00035585"/>
    </source>
</evidence>
<evidence type="ECO:0000256" key="5">
    <source>
        <dbReference type="ARBA" id="ARBA00023136"/>
    </source>
</evidence>
<comment type="activity regulation">
    <text evidence="10">Na(+) is not transported, but it plays an essential structural role and its presence is essential for fluoride channel function.</text>
</comment>
<dbReference type="EMBL" id="CP087994">
    <property type="protein sequence ID" value="UYO64081.1"/>
    <property type="molecule type" value="Genomic_DNA"/>
</dbReference>
<comment type="function">
    <text evidence="9 10">Fluoride-specific ion channel. Important for reducing fluoride concentration in the cell, thus reducing its toxicity.</text>
</comment>
<evidence type="ECO:0000256" key="6">
    <source>
        <dbReference type="ARBA" id="ARBA00023303"/>
    </source>
</evidence>
<gene>
    <name evidence="10" type="primary">fluC</name>
    <name evidence="10" type="synonym">crcB</name>
    <name evidence="11" type="ORF">LNN31_06615</name>
</gene>
<accession>A0ABY6HKH2</accession>
<feature type="binding site" evidence="10">
    <location>
        <position position="82"/>
    </location>
    <ligand>
        <name>Na(+)</name>
        <dbReference type="ChEBI" id="CHEBI:29101"/>
        <note>structural</note>
    </ligand>
</feature>
<comment type="caution">
    <text evidence="10">Lacks conserved residue(s) required for the propagation of feature annotation.</text>
</comment>
<feature type="transmembrane region" description="Helical" evidence="10">
    <location>
        <begin position="99"/>
        <end position="120"/>
    </location>
</feature>
<evidence type="ECO:0000256" key="1">
    <source>
        <dbReference type="ARBA" id="ARBA00004651"/>
    </source>
</evidence>
<evidence type="ECO:0000256" key="10">
    <source>
        <dbReference type="HAMAP-Rule" id="MF_00454"/>
    </source>
</evidence>
<protein>
    <recommendedName>
        <fullName evidence="10">Fluoride-specific ion channel FluC</fullName>
    </recommendedName>
</protein>
<keyword evidence="3 10" id="KW-0812">Transmembrane</keyword>
<keyword evidence="12" id="KW-1185">Reference proteome</keyword>
<dbReference type="Proteomes" id="UP001163550">
    <property type="component" value="Chromosome"/>
</dbReference>
<evidence type="ECO:0000256" key="3">
    <source>
        <dbReference type="ARBA" id="ARBA00022692"/>
    </source>
</evidence>
<name>A0ABY6HKH2_9FIRM</name>
<evidence type="ECO:0000256" key="2">
    <source>
        <dbReference type="ARBA" id="ARBA00022475"/>
    </source>
</evidence>
<dbReference type="PANTHER" id="PTHR28259">
    <property type="entry name" value="FLUORIDE EXPORT PROTEIN 1-RELATED"/>
    <property type="match status" value="1"/>
</dbReference>
<dbReference type="RefSeq" id="WP_228880605.1">
    <property type="nucleotide sequence ID" value="NZ_CABIIK010000024.1"/>
</dbReference>
<proteinExistence type="inferred from homology"/>
<reference evidence="11" key="1">
    <citation type="submission" date="2021-11" db="EMBL/GenBank/DDBJ databases">
        <title>Isoprene-degrading acetogen.</title>
        <authorList>
            <person name="Yang Y."/>
            <person name="Jin H."/>
            <person name="Yan J."/>
        </authorList>
    </citation>
    <scope>NUCLEOTIDE SEQUENCE</scope>
    <source>
        <strain evidence="11">Berkeley</strain>
    </source>
</reference>
<evidence type="ECO:0000256" key="4">
    <source>
        <dbReference type="ARBA" id="ARBA00022989"/>
    </source>
</evidence>
<evidence type="ECO:0000313" key="11">
    <source>
        <dbReference type="EMBL" id="UYO64081.1"/>
    </source>
</evidence>